<dbReference type="RefSeq" id="WP_073615673.1">
    <property type="nucleotide sequence ID" value="NZ_FRFE01000029.1"/>
</dbReference>
<reference evidence="4 5" key="1">
    <citation type="submission" date="2016-12" db="EMBL/GenBank/DDBJ databases">
        <authorList>
            <person name="Song W.-J."/>
            <person name="Kurnit D.M."/>
        </authorList>
    </citation>
    <scope>NUCLEOTIDE SEQUENCE [LARGE SCALE GENOMIC DNA]</scope>
    <source>
        <strain evidence="4 5">DSM 18488</strain>
    </source>
</reference>
<proteinExistence type="predicted"/>
<feature type="domain" description="Nucleotidyl transferase" evidence="3">
    <location>
        <begin position="2"/>
        <end position="118"/>
    </location>
</feature>
<keyword evidence="4" id="KW-0418">Kinase</keyword>
<evidence type="ECO:0000256" key="1">
    <source>
        <dbReference type="ARBA" id="ARBA00022679"/>
    </source>
</evidence>
<dbReference type="Gene3D" id="3.90.550.10">
    <property type="entry name" value="Spore Coat Polysaccharide Biosynthesis Protein SpsA, Chain A"/>
    <property type="match status" value="1"/>
</dbReference>
<evidence type="ECO:0000256" key="2">
    <source>
        <dbReference type="ARBA" id="ARBA00022695"/>
    </source>
</evidence>
<keyword evidence="5" id="KW-1185">Reference proteome</keyword>
<dbReference type="SUPFAM" id="SSF53448">
    <property type="entry name" value="Nucleotide-diphospho-sugar transferases"/>
    <property type="match status" value="1"/>
</dbReference>
<evidence type="ECO:0000259" key="3">
    <source>
        <dbReference type="Pfam" id="PF00483"/>
    </source>
</evidence>
<dbReference type="AlphaFoldDB" id="A0A1M7YH01"/>
<accession>A0A1M7YH01</accession>
<evidence type="ECO:0000313" key="4">
    <source>
        <dbReference type="EMBL" id="SHO51866.1"/>
    </source>
</evidence>
<dbReference type="STRING" id="1121416.SAMN02745220_04259"/>
<dbReference type="Pfam" id="PF00483">
    <property type="entry name" value="NTP_transferase"/>
    <property type="match status" value="1"/>
</dbReference>
<name>A0A1M7YH01_9BACT</name>
<dbReference type="GO" id="GO:0016301">
    <property type="term" value="F:kinase activity"/>
    <property type="evidence" value="ECO:0007669"/>
    <property type="project" value="UniProtKB-KW"/>
</dbReference>
<dbReference type="InterPro" id="IPR029044">
    <property type="entry name" value="Nucleotide-diphossugar_trans"/>
</dbReference>
<keyword evidence="1" id="KW-0808">Transferase</keyword>
<dbReference type="PANTHER" id="PTHR43584:SF8">
    <property type="entry name" value="N-ACETYLMURAMATE ALPHA-1-PHOSPHATE URIDYLYLTRANSFERASE"/>
    <property type="match status" value="1"/>
</dbReference>
<dbReference type="CDD" id="cd02523">
    <property type="entry name" value="PC_cytidylyltransferase"/>
    <property type="match status" value="1"/>
</dbReference>
<dbReference type="GO" id="GO:0016779">
    <property type="term" value="F:nucleotidyltransferase activity"/>
    <property type="evidence" value="ECO:0007669"/>
    <property type="project" value="UniProtKB-KW"/>
</dbReference>
<evidence type="ECO:0000313" key="5">
    <source>
        <dbReference type="Proteomes" id="UP000184603"/>
    </source>
</evidence>
<dbReference type="EMBL" id="FRFE01000029">
    <property type="protein sequence ID" value="SHO51866.1"/>
    <property type="molecule type" value="Genomic_DNA"/>
</dbReference>
<dbReference type="Proteomes" id="UP000184603">
    <property type="component" value="Unassembled WGS sequence"/>
</dbReference>
<keyword evidence="2" id="KW-0548">Nucleotidyltransferase</keyword>
<dbReference type="InterPro" id="IPR005835">
    <property type="entry name" value="NTP_transferase_dom"/>
</dbReference>
<sequence length="261" mass="28743">MKAIILSAGQGKRLLPFTADLPKCLVKVSGKAILEWQIDELVKCGISEITVVTGYGADKVTALLENNDKPQAISTFYNPDYATTDNLVSCWSVREKMNEDFILLNGDTLFEAAVLKKLLTSPASPITVTINHKDRYDADDMKVSLDQDQLIRIGKKLSTDETHGESIGMILFRGNGPATFHKELENAMAEPQALNRWYLSVIDAIAQKNTVLTCSIKGLRWCEVDCPADLQEAAKVVAGFHPKAISDINVEAYDLHEAVAF</sequence>
<organism evidence="4 5">
    <name type="scientific">Desulfopila aestuarii DSM 18488</name>
    <dbReference type="NCBI Taxonomy" id="1121416"/>
    <lineage>
        <taxon>Bacteria</taxon>
        <taxon>Pseudomonadati</taxon>
        <taxon>Thermodesulfobacteriota</taxon>
        <taxon>Desulfobulbia</taxon>
        <taxon>Desulfobulbales</taxon>
        <taxon>Desulfocapsaceae</taxon>
        <taxon>Desulfopila</taxon>
    </lineage>
</organism>
<protein>
    <submittedName>
        <fullName evidence="4">Choline kinase</fullName>
    </submittedName>
</protein>
<gene>
    <name evidence="4" type="ORF">SAMN02745220_04259</name>
</gene>
<dbReference type="PANTHER" id="PTHR43584">
    <property type="entry name" value="NUCLEOTIDYL TRANSFERASE"/>
    <property type="match status" value="1"/>
</dbReference>
<dbReference type="InterPro" id="IPR050065">
    <property type="entry name" value="GlmU-like"/>
</dbReference>